<evidence type="ECO:0000256" key="1">
    <source>
        <dbReference type="SAM" id="MobiDB-lite"/>
    </source>
</evidence>
<evidence type="ECO:0000313" key="3">
    <source>
        <dbReference type="Proteomes" id="UP000001034"/>
    </source>
</evidence>
<dbReference type="KEGG" id="vg:6370035"/>
<dbReference type="RefSeq" id="YP_001950027.1">
    <property type="nucleotide sequence ID" value="NC_010811.2"/>
</dbReference>
<accession>B2ZY11</accession>
<protein>
    <submittedName>
        <fullName evidence="2">Uncharacterized protein</fullName>
    </submittedName>
</protein>
<organism evidence="2 3">
    <name type="scientific">Ralstonia phage phiRSL1</name>
    <dbReference type="NCBI Taxonomy" id="1980924"/>
    <lineage>
        <taxon>Viruses</taxon>
        <taxon>Duplodnaviria</taxon>
        <taxon>Heunggongvirae</taxon>
        <taxon>Uroviricota</taxon>
        <taxon>Caudoviricetes</taxon>
        <taxon>Mieseafarmvirus</taxon>
        <taxon>Mieseafarmvirus RSL1</taxon>
    </lineage>
</organism>
<reference evidence="2 3" key="1">
    <citation type="journal article" date="2010" name="Virology">
        <title>A jumbo phage infecting the phytopathogen Ralstonia solanacearum defines a new lineage of the Myoviridae family.</title>
        <authorList>
            <person name="Yamada T."/>
            <person name="Satoh S."/>
            <person name="Ishikawa H."/>
            <person name="Fujiwara A."/>
            <person name="Kawasaki T."/>
            <person name="Fujie M."/>
            <person name="Ogata H."/>
        </authorList>
    </citation>
    <scope>NUCLEOTIDE SEQUENCE [LARGE SCALE GENOMIC DNA]</scope>
</reference>
<dbReference type="Proteomes" id="UP000001034">
    <property type="component" value="Segment"/>
</dbReference>
<feature type="compositionally biased region" description="Polar residues" evidence="1">
    <location>
        <begin position="1"/>
        <end position="10"/>
    </location>
</feature>
<feature type="region of interest" description="Disordered" evidence="1">
    <location>
        <begin position="1"/>
        <end position="48"/>
    </location>
</feature>
<name>B2ZY11_9CAUD</name>
<proteinExistence type="predicted"/>
<sequence>MLAIKGNTNRQRGKPFTPPRKKTMEVEYEPQVAARKRARPEAEPGELPRAIDVPRTDEMNVVPRSTWQQPKFRWDPVPFALESERLNEKIVEAETQNDSMRRWLKDATLPIIYTVCGNPDEVKARYFAAWLAFQHVKQLGPKANIVWWPVYGGFDNPLLNKYDSGLQAPPTLIVLTNLAVNSGGQKVEKARDLLDKFSYVPRIVVGAGTDPISLCSTVLHVPCHSLAYFSEQLVKKKVEVL</sequence>
<dbReference type="EMBL" id="AB366653">
    <property type="protein sequence ID" value="BAG41597.1"/>
    <property type="molecule type" value="Genomic_DNA"/>
</dbReference>
<evidence type="ECO:0000313" key="2">
    <source>
        <dbReference type="EMBL" id="BAG41597.1"/>
    </source>
</evidence>
<keyword evidence="3" id="KW-1185">Reference proteome</keyword>
<dbReference type="GeneID" id="6370035"/>